<keyword evidence="7" id="KW-1185">Reference proteome</keyword>
<keyword evidence="2" id="KW-0175">Coiled coil</keyword>
<dbReference type="Pfam" id="PF00059">
    <property type="entry name" value="Lectin_C"/>
    <property type="match status" value="1"/>
</dbReference>
<evidence type="ECO:0000256" key="3">
    <source>
        <dbReference type="SAM" id="MobiDB-lite"/>
    </source>
</evidence>
<proteinExistence type="predicted"/>
<dbReference type="STRING" id="623744.A0A553QQ60"/>
<dbReference type="AlphaFoldDB" id="A0A553QQ60"/>
<dbReference type="CDD" id="cd03590">
    <property type="entry name" value="CLECT_DC-SIGN_like"/>
    <property type="match status" value="1"/>
</dbReference>
<dbReference type="GO" id="GO:0030246">
    <property type="term" value="F:carbohydrate binding"/>
    <property type="evidence" value="ECO:0007669"/>
    <property type="project" value="UniProtKB-KW"/>
</dbReference>
<feature type="domain" description="C-type lectin" evidence="5">
    <location>
        <begin position="206"/>
        <end position="283"/>
    </location>
</feature>
<dbReference type="InterPro" id="IPR050111">
    <property type="entry name" value="C-type_lectin/snaclec_domain"/>
</dbReference>
<organism evidence="6 7">
    <name type="scientific">Danionella cerebrum</name>
    <dbReference type="NCBI Taxonomy" id="2873325"/>
    <lineage>
        <taxon>Eukaryota</taxon>
        <taxon>Metazoa</taxon>
        <taxon>Chordata</taxon>
        <taxon>Craniata</taxon>
        <taxon>Vertebrata</taxon>
        <taxon>Euteleostomi</taxon>
        <taxon>Actinopterygii</taxon>
        <taxon>Neopterygii</taxon>
        <taxon>Teleostei</taxon>
        <taxon>Ostariophysi</taxon>
        <taxon>Cypriniformes</taxon>
        <taxon>Danionidae</taxon>
        <taxon>Danioninae</taxon>
        <taxon>Danionella</taxon>
    </lineage>
</organism>
<keyword evidence="4" id="KW-0472">Membrane</keyword>
<dbReference type="SMART" id="SM00034">
    <property type="entry name" value="CLECT"/>
    <property type="match status" value="1"/>
</dbReference>
<keyword evidence="1" id="KW-0430">Lectin</keyword>
<evidence type="ECO:0000256" key="4">
    <source>
        <dbReference type="SAM" id="Phobius"/>
    </source>
</evidence>
<dbReference type="SUPFAM" id="SSF56436">
    <property type="entry name" value="C-type lectin-like"/>
    <property type="match status" value="2"/>
</dbReference>
<dbReference type="Gene3D" id="3.10.100.10">
    <property type="entry name" value="Mannose-Binding Protein A, subunit A"/>
    <property type="match status" value="2"/>
</dbReference>
<feature type="region of interest" description="Disordered" evidence="3">
    <location>
        <begin position="1"/>
        <end position="22"/>
    </location>
</feature>
<dbReference type="InterPro" id="IPR016187">
    <property type="entry name" value="CTDL_fold"/>
</dbReference>
<evidence type="ECO:0000313" key="7">
    <source>
        <dbReference type="Proteomes" id="UP000316079"/>
    </source>
</evidence>
<protein>
    <recommendedName>
        <fullName evidence="5">C-type lectin domain-containing protein</fullName>
    </recommendedName>
</protein>
<accession>A0A553QQ60</accession>
<name>A0A553QQ60_9TELE</name>
<dbReference type="PANTHER" id="PTHR22803">
    <property type="entry name" value="MANNOSE, PHOSPHOLIPASE, LECTIN RECEPTOR RELATED"/>
    <property type="match status" value="1"/>
</dbReference>
<dbReference type="PROSITE" id="PS50041">
    <property type="entry name" value="C_TYPE_LECTIN_2"/>
    <property type="match status" value="2"/>
</dbReference>
<keyword evidence="4" id="KW-0812">Transmembrane</keyword>
<feature type="domain" description="C-type lectin" evidence="5">
    <location>
        <begin position="92"/>
        <end position="203"/>
    </location>
</feature>
<keyword evidence="4" id="KW-1133">Transmembrane helix</keyword>
<dbReference type="InterPro" id="IPR033989">
    <property type="entry name" value="CD209-like_CTLD"/>
</dbReference>
<evidence type="ECO:0000313" key="6">
    <source>
        <dbReference type="EMBL" id="TRY92123.1"/>
    </source>
</evidence>
<dbReference type="OrthoDB" id="6337382at2759"/>
<evidence type="ECO:0000256" key="2">
    <source>
        <dbReference type="SAM" id="Coils"/>
    </source>
</evidence>
<sequence length="287" mass="33321">MREAQESPGPGPLRRSQDQKKRRKYRGRRRLVFLSVALGLICMFLLIFIVVLLLRSTAERELMKNTVKELNLTITSLSQKNQELGGELREVYSKPGFIFLTPELKSWSESRQFCRDNGADLVMIKTEEKQSFISSRVNERVWIGLSDADEEGKWKWVDNSPLNQGFWIKGEPNNYLGEDEDCVEIWPINNNKFWNDEGCSKNRKGSFISSRVNERVWIGLSDADEEGKWKWVDNSPLNQGFWIKGEPNNYLGEDEDCAEIRPINNNKLWNDIMCSFENRGVCEKAVK</sequence>
<comment type="caution">
    <text evidence="6">The sequence shown here is derived from an EMBL/GenBank/DDBJ whole genome shotgun (WGS) entry which is preliminary data.</text>
</comment>
<feature type="coiled-coil region" evidence="2">
    <location>
        <begin position="60"/>
        <end position="87"/>
    </location>
</feature>
<evidence type="ECO:0000259" key="5">
    <source>
        <dbReference type="PROSITE" id="PS50041"/>
    </source>
</evidence>
<dbReference type="InterPro" id="IPR001304">
    <property type="entry name" value="C-type_lectin-like"/>
</dbReference>
<gene>
    <name evidence="6" type="ORF">DNTS_031444</name>
</gene>
<dbReference type="InterPro" id="IPR016186">
    <property type="entry name" value="C-type_lectin-like/link_sf"/>
</dbReference>
<reference evidence="6 7" key="1">
    <citation type="journal article" date="2019" name="Sci. Data">
        <title>Hybrid genome assembly and annotation of Danionella translucida.</title>
        <authorList>
            <person name="Kadobianskyi M."/>
            <person name="Schulze L."/>
            <person name="Schuelke M."/>
            <person name="Judkewitz B."/>
        </authorList>
    </citation>
    <scope>NUCLEOTIDE SEQUENCE [LARGE SCALE GENOMIC DNA]</scope>
    <source>
        <strain evidence="6 7">Bolton</strain>
    </source>
</reference>
<dbReference type="EMBL" id="SRMA01025672">
    <property type="protein sequence ID" value="TRY92123.1"/>
    <property type="molecule type" value="Genomic_DNA"/>
</dbReference>
<evidence type="ECO:0000256" key="1">
    <source>
        <dbReference type="ARBA" id="ARBA00022734"/>
    </source>
</evidence>
<dbReference type="Proteomes" id="UP000316079">
    <property type="component" value="Unassembled WGS sequence"/>
</dbReference>
<feature type="transmembrane region" description="Helical" evidence="4">
    <location>
        <begin position="31"/>
        <end position="54"/>
    </location>
</feature>